<feature type="chain" id="PRO_5011709420" description="Cupin" evidence="2">
    <location>
        <begin position="22"/>
        <end position="164"/>
    </location>
</feature>
<gene>
    <name evidence="3" type="ORF">SAMN04244573_03842</name>
</gene>
<dbReference type="InterPro" id="IPR014710">
    <property type="entry name" value="RmlC-like_jellyroll"/>
</dbReference>
<dbReference type="AlphaFoldDB" id="A0A1H9Q448"/>
<evidence type="ECO:0000256" key="2">
    <source>
        <dbReference type="SAM" id="SignalP"/>
    </source>
</evidence>
<keyword evidence="2" id="KW-0732">Signal</keyword>
<feature type="region of interest" description="Disordered" evidence="1">
    <location>
        <begin position="121"/>
        <end position="147"/>
    </location>
</feature>
<sequence length="164" mass="17853">MKRPFQATLLLAQLCTGAALADGIKVIPNGDQASMAGPADYFTGNAVVDMLFTPTEYSQVSGAHVTFAPGARTAWHTHPRGQTLSFPNKWSAIGTLLERFPSTECKRYIRQCGYGRSDKNAPLEGRNISLNTSSRSKARARPMAPMATENSSAYWPWLAENSAE</sequence>
<evidence type="ECO:0000256" key="1">
    <source>
        <dbReference type="SAM" id="MobiDB-lite"/>
    </source>
</evidence>
<evidence type="ECO:0000313" key="3">
    <source>
        <dbReference type="EMBL" id="SER55188.1"/>
    </source>
</evidence>
<reference evidence="3 4" key="1">
    <citation type="submission" date="2016-10" db="EMBL/GenBank/DDBJ databases">
        <authorList>
            <person name="de Groot N.N."/>
        </authorList>
    </citation>
    <scope>NUCLEOTIDE SEQUENCE [LARGE SCALE GENOMIC DNA]</scope>
    <source>
        <strain evidence="3 4">DSM 378</strain>
    </source>
</reference>
<evidence type="ECO:0000313" key="4">
    <source>
        <dbReference type="Proteomes" id="UP000199267"/>
    </source>
</evidence>
<name>A0A1H9Q448_9GAMM</name>
<dbReference type="Gene3D" id="2.60.120.10">
    <property type="entry name" value="Jelly Rolls"/>
    <property type="match status" value="1"/>
</dbReference>
<protein>
    <recommendedName>
        <fullName evidence="5">Cupin</fullName>
    </recommendedName>
</protein>
<dbReference type="SUPFAM" id="SSF51182">
    <property type="entry name" value="RmlC-like cupins"/>
    <property type="match status" value="1"/>
</dbReference>
<evidence type="ECO:0008006" key="5">
    <source>
        <dbReference type="Google" id="ProtNLM"/>
    </source>
</evidence>
<dbReference type="InterPro" id="IPR011051">
    <property type="entry name" value="RmlC_Cupin_sf"/>
</dbReference>
<dbReference type="Proteomes" id="UP000199267">
    <property type="component" value="Unassembled WGS sequence"/>
</dbReference>
<dbReference type="EMBL" id="FOFJ01000060">
    <property type="protein sequence ID" value="SER55188.1"/>
    <property type="molecule type" value="Genomic_DNA"/>
</dbReference>
<dbReference type="PANTHER" id="PTHR43698:SF1">
    <property type="entry name" value="BLL4564 PROTEIN"/>
    <property type="match status" value="1"/>
</dbReference>
<accession>A0A1H9Q448</accession>
<feature type="signal peptide" evidence="2">
    <location>
        <begin position="1"/>
        <end position="21"/>
    </location>
</feature>
<proteinExistence type="predicted"/>
<organism evidence="3 4">
    <name type="scientific">Azotobacter beijerinckii</name>
    <dbReference type="NCBI Taxonomy" id="170623"/>
    <lineage>
        <taxon>Bacteria</taxon>
        <taxon>Pseudomonadati</taxon>
        <taxon>Pseudomonadota</taxon>
        <taxon>Gammaproteobacteria</taxon>
        <taxon>Pseudomonadales</taxon>
        <taxon>Pseudomonadaceae</taxon>
        <taxon>Azotobacter</taxon>
    </lineage>
</organism>
<dbReference type="PANTHER" id="PTHR43698">
    <property type="entry name" value="RIBD C-TERMINAL DOMAIN CONTAINING PROTEIN"/>
    <property type="match status" value="1"/>
</dbReference>